<protein>
    <submittedName>
        <fullName evidence="1">Uncharacterized protein</fullName>
    </submittedName>
</protein>
<reference evidence="1 2" key="1">
    <citation type="submission" date="2019-10" db="EMBL/GenBank/DDBJ databases">
        <authorList>
            <person name="Garlena R.A."/>
            <person name="Russell D.A."/>
            <person name="Pope W.H."/>
            <person name="Jacobs-Sera D."/>
            <person name="Hatfull G.F."/>
        </authorList>
    </citation>
    <scope>NUCLEOTIDE SEQUENCE [LARGE SCALE GENOMIC DNA]</scope>
</reference>
<evidence type="ECO:0000313" key="2">
    <source>
        <dbReference type="Proteomes" id="UP000427282"/>
    </source>
</evidence>
<accession>A0A649VM94</accession>
<keyword evidence="2" id="KW-1185">Reference proteome</keyword>
<organism evidence="1 2">
    <name type="scientific">Arthrobacter phage Mufasa8</name>
    <dbReference type="NCBI Taxonomy" id="2656526"/>
    <lineage>
        <taxon>Viruses</taxon>
        <taxon>Duplodnaviria</taxon>
        <taxon>Heunggongvirae</taxon>
        <taxon>Uroviricota</taxon>
        <taxon>Caudoviricetes</taxon>
        <taxon>Mufasoctovirus</taxon>
        <taxon>Mufasoctovirus mufasa8</taxon>
    </lineage>
</organism>
<gene>
    <name evidence="1" type="primary">69</name>
    <name evidence="1" type="ORF">SEA_MUFASA8_69</name>
</gene>
<name>A0A649VM94_9CAUD</name>
<dbReference type="KEGG" id="vg:55814521"/>
<sequence length="127" mass="14109">MTATTEAPTTNLHQPVERDGNHLDCGAPDCGYSMFTHPIATPTFKDQPEKMATYWRDQFQRHHSDQYAPGRAPDIAVDWEVSACCSICEDKIGDIVVVDSETLTCKDCGTTWDMHGTSGELAEQEED</sequence>
<evidence type="ECO:0000313" key="1">
    <source>
        <dbReference type="EMBL" id="QGJ93517.1"/>
    </source>
</evidence>
<proteinExistence type="predicted"/>
<dbReference type="GeneID" id="55814521"/>
<dbReference type="Proteomes" id="UP000427282">
    <property type="component" value="Segment"/>
</dbReference>
<dbReference type="RefSeq" id="YP_009885149.1">
    <property type="nucleotide sequence ID" value="NC_049478.1"/>
</dbReference>
<dbReference type="EMBL" id="MN586027">
    <property type="protein sequence ID" value="QGJ93517.1"/>
    <property type="molecule type" value="Genomic_DNA"/>
</dbReference>